<accession>A0A444YJA7</accession>
<dbReference type="InterPro" id="IPR002885">
    <property type="entry name" value="PPR_rpt"/>
</dbReference>
<dbReference type="SUPFAM" id="SSF48452">
    <property type="entry name" value="TPR-like"/>
    <property type="match status" value="2"/>
</dbReference>
<reference evidence="5 6" key="1">
    <citation type="submission" date="2019-01" db="EMBL/GenBank/DDBJ databases">
        <title>Sequencing of cultivated peanut Arachis hypogaea provides insights into genome evolution and oil improvement.</title>
        <authorList>
            <person name="Chen X."/>
        </authorList>
    </citation>
    <scope>NUCLEOTIDE SEQUENCE [LARGE SCALE GENOMIC DNA]</scope>
    <source>
        <strain evidence="6">cv. Fuhuasheng</strain>
        <tissue evidence="5">Leaves</tissue>
    </source>
</reference>
<evidence type="ECO:0000259" key="4">
    <source>
        <dbReference type="Pfam" id="PF17177"/>
    </source>
</evidence>
<comment type="caution">
    <text evidence="5">The sequence shown here is derived from an EMBL/GenBank/DDBJ whole genome shotgun (WGS) entry which is preliminary data.</text>
</comment>
<proteinExistence type="inferred from homology"/>
<keyword evidence="6" id="KW-1185">Reference proteome</keyword>
<dbReference type="EMBL" id="SDMP01000016">
    <property type="protein sequence ID" value="RYR02043.1"/>
    <property type="molecule type" value="Genomic_DNA"/>
</dbReference>
<dbReference type="Pfam" id="PF17177">
    <property type="entry name" value="PPR_long"/>
    <property type="match status" value="1"/>
</dbReference>
<feature type="repeat" description="PPR" evidence="3">
    <location>
        <begin position="651"/>
        <end position="685"/>
    </location>
</feature>
<dbReference type="Gene3D" id="1.25.40.10">
    <property type="entry name" value="Tetratricopeptide repeat domain"/>
    <property type="match status" value="7"/>
</dbReference>
<dbReference type="AlphaFoldDB" id="A0A444YJA7"/>
<dbReference type="InterPro" id="IPR011990">
    <property type="entry name" value="TPR-like_helical_dom_sf"/>
</dbReference>
<dbReference type="Pfam" id="PF01535">
    <property type="entry name" value="PPR"/>
    <property type="match status" value="3"/>
</dbReference>
<feature type="repeat" description="PPR" evidence="3">
    <location>
        <begin position="306"/>
        <end position="340"/>
    </location>
</feature>
<gene>
    <name evidence="5" type="ORF">Ahy_B06g080887</name>
</gene>
<dbReference type="PANTHER" id="PTHR47447">
    <property type="entry name" value="OS03G0856100 PROTEIN"/>
    <property type="match status" value="1"/>
</dbReference>
<feature type="repeat" description="PPR" evidence="3">
    <location>
        <begin position="476"/>
        <end position="510"/>
    </location>
</feature>
<dbReference type="PROSITE" id="PS51375">
    <property type="entry name" value="PPR"/>
    <property type="match status" value="9"/>
</dbReference>
<evidence type="ECO:0000256" key="2">
    <source>
        <dbReference type="ARBA" id="ARBA00022737"/>
    </source>
</evidence>
<feature type="domain" description="PROP1-like PPR" evidence="4">
    <location>
        <begin position="285"/>
        <end position="401"/>
    </location>
</feature>
<feature type="repeat" description="PPR" evidence="3">
    <location>
        <begin position="271"/>
        <end position="305"/>
    </location>
</feature>
<dbReference type="OrthoDB" id="185373at2759"/>
<dbReference type="Gramene" id="arahy.Tifrunner.gnm2.ann2.Ah16g110400.1">
    <property type="protein sequence ID" value="arahy.Tifrunner.gnm2.ann2.Ah16g110400.1-CDS-1"/>
    <property type="gene ID" value="arahy.Tifrunner.gnm2.ann2.Ah16g110400"/>
</dbReference>
<feature type="repeat" description="PPR" evidence="3">
    <location>
        <begin position="581"/>
        <end position="615"/>
    </location>
</feature>
<feature type="repeat" description="PPR" evidence="3">
    <location>
        <begin position="165"/>
        <end position="200"/>
    </location>
</feature>
<organism evidence="5 6">
    <name type="scientific">Arachis hypogaea</name>
    <name type="common">Peanut</name>
    <dbReference type="NCBI Taxonomy" id="3818"/>
    <lineage>
        <taxon>Eukaryota</taxon>
        <taxon>Viridiplantae</taxon>
        <taxon>Streptophyta</taxon>
        <taxon>Embryophyta</taxon>
        <taxon>Tracheophyta</taxon>
        <taxon>Spermatophyta</taxon>
        <taxon>Magnoliopsida</taxon>
        <taxon>eudicotyledons</taxon>
        <taxon>Gunneridae</taxon>
        <taxon>Pentapetalae</taxon>
        <taxon>rosids</taxon>
        <taxon>fabids</taxon>
        <taxon>Fabales</taxon>
        <taxon>Fabaceae</taxon>
        <taxon>Papilionoideae</taxon>
        <taxon>50 kb inversion clade</taxon>
        <taxon>dalbergioids sensu lato</taxon>
        <taxon>Dalbergieae</taxon>
        <taxon>Pterocarpus clade</taxon>
        <taxon>Arachis</taxon>
    </lineage>
</organism>
<dbReference type="STRING" id="3818.A0A444YJA7"/>
<feature type="repeat" description="PPR" evidence="3">
    <location>
        <begin position="372"/>
        <end position="406"/>
    </location>
</feature>
<evidence type="ECO:0000256" key="1">
    <source>
        <dbReference type="ARBA" id="ARBA00007626"/>
    </source>
</evidence>
<evidence type="ECO:0000313" key="5">
    <source>
        <dbReference type="EMBL" id="RYR02043.1"/>
    </source>
</evidence>
<name>A0A444YJA7_ARAHY</name>
<sequence>MALKLQSLAYSTRILRWVSRSASISSTSCPRHVEDLTESIATSNDSSEFHQNINFLRNKLMPDNLIRVLNRTSDLDSAVKTFKWASTQKRFRHSSHTYFGIIWKLGMAGNVQKMGALCQSMLKDWCPDAEEALLALIHTFVKHHRINEAMEVFRNLKNSGVYKPPVEVFNVLLGALVEESGDFQNALFVYKELVKTGILPTVHTLNYLLEALFMNNQVELALNQFRRMGNKGCCPNSKTFEILVKGLVAKNRVDEAISVMGEIFEQKYQLDMSFYSFSIPLLCNENKVEMGVRLFEMMKASDVKPDSLIYGDLVRCLCRNLHLDSAICLINGMIESDISPSDDDFVDLVNCFCELGKVSEAIMFLEDKQVLETAPYNALLEGCCNAGNILDAYFLLDSMFERNIADCHSWSILVRCLCEKENIGKAIELLGKMLKLRVHLDVETYSALILGYCRVGKYEDAFGLFRRTRAKCWLLDSTSYSELLAGLCDIKNSEAAVEVFYHMALNRCSLHPSSYCKLIKCLCDECQVNKAINLWQLASCCGTSCCIDAHTTIMRELSKSGKAKDLLVVLSQMLVAGCNLDAETYCILIHTMSKQNQVKKCVLFFNMMINEGIVPDPGKLFDQLSFIANHSQLCMISSAIDKLLSESDILNSAMFGLLITGLWKEGKKHEARRLLDLMLEKGWLPDATTHKLLIGSDARETRSQDILSIDNSAAQDTVSNILAEGLGET</sequence>
<keyword evidence="2" id="KW-0677">Repeat</keyword>
<feature type="repeat" description="PPR" evidence="3">
    <location>
        <begin position="201"/>
        <end position="235"/>
    </location>
</feature>
<dbReference type="NCBIfam" id="TIGR00756">
    <property type="entry name" value="PPR"/>
    <property type="match status" value="6"/>
</dbReference>
<comment type="similarity">
    <text evidence="1">Belongs to the PPR family. P subfamily.</text>
</comment>
<dbReference type="PANTHER" id="PTHR47447:SF22">
    <property type="entry name" value="TETRATRICOPEPTIDE-LIKE HELICAL DOMAIN SUPERFAMILY"/>
    <property type="match status" value="1"/>
</dbReference>
<dbReference type="SMR" id="A0A444YJA7"/>
<protein>
    <recommendedName>
        <fullName evidence="4">PROP1-like PPR domain-containing protein</fullName>
    </recommendedName>
</protein>
<feature type="repeat" description="PPR" evidence="3">
    <location>
        <begin position="441"/>
        <end position="475"/>
    </location>
</feature>
<dbReference type="Proteomes" id="UP000289738">
    <property type="component" value="Chromosome B06"/>
</dbReference>
<dbReference type="Pfam" id="PF13041">
    <property type="entry name" value="PPR_2"/>
    <property type="match status" value="2"/>
</dbReference>
<evidence type="ECO:0000256" key="3">
    <source>
        <dbReference type="PROSITE-ProRule" id="PRU00708"/>
    </source>
</evidence>
<dbReference type="InterPro" id="IPR033443">
    <property type="entry name" value="PROP1-like_PPR_dom"/>
</dbReference>
<evidence type="ECO:0000313" key="6">
    <source>
        <dbReference type="Proteomes" id="UP000289738"/>
    </source>
</evidence>